<evidence type="ECO:0000313" key="2">
    <source>
        <dbReference type="EMBL" id="KAH7119572.1"/>
    </source>
</evidence>
<dbReference type="InterPro" id="IPR036291">
    <property type="entry name" value="NAD(P)-bd_dom_sf"/>
</dbReference>
<accession>A0A9P9DIE6</accession>
<feature type="domain" description="Thioester reductase (TE)" evidence="1">
    <location>
        <begin position="195"/>
        <end position="317"/>
    </location>
</feature>
<dbReference type="Proteomes" id="UP000700596">
    <property type="component" value="Unassembled WGS sequence"/>
</dbReference>
<dbReference type="AlphaFoldDB" id="A0A9P9DIE6"/>
<organism evidence="2 3">
    <name type="scientific">Dendryphion nanum</name>
    <dbReference type="NCBI Taxonomy" id="256645"/>
    <lineage>
        <taxon>Eukaryota</taxon>
        <taxon>Fungi</taxon>
        <taxon>Dikarya</taxon>
        <taxon>Ascomycota</taxon>
        <taxon>Pezizomycotina</taxon>
        <taxon>Dothideomycetes</taxon>
        <taxon>Pleosporomycetidae</taxon>
        <taxon>Pleosporales</taxon>
        <taxon>Torulaceae</taxon>
        <taxon>Dendryphion</taxon>
    </lineage>
</organism>
<comment type="caution">
    <text evidence="2">The sequence shown here is derived from an EMBL/GenBank/DDBJ whole genome shotgun (WGS) entry which is preliminary data.</text>
</comment>
<proteinExistence type="predicted"/>
<sequence>MSAIRTAAELIDFNAEKTPNHHFCIQTNHSDSVSHDLDQLCITYQTDRTISPVLSHEAEVDLAGARPETHDGSLSGDIEKTILEYLQDLIWPSYGAVLSRTQDLFEQGMGSLQANHLRHFVMSELQSSHCATGRRLDIPKDFVYIYPSISKIATYLRGFGATAPDEIITLDRLEQRYVHSSSPNKTYEPGATILLTGGTGALGCHLVAHLISRPTVSRIVCLNRSGGHLHVNPDTRQYASHQAKGAPIPLSSLDRLEILESDMALPLLGLPEPVFWGIASTVTHIVLNAWPVDFKRTTESFQRHFTAMFNLLKLARESMPHPPSLWFRSLNLLRPGPFLFQNFHSPFCGLAKCLNDFKKSTKGEIVAYSMHSILKTSPQNVPETIQGCYVGEPLDNLQVTGPMHAGGKLTRLASVLLTGLHIEDTGIRSVNLLISGTPAR</sequence>
<dbReference type="Gene3D" id="3.40.50.720">
    <property type="entry name" value="NAD(P)-binding Rossmann-like Domain"/>
    <property type="match status" value="1"/>
</dbReference>
<gene>
    <name evidence="2" type="ORF">B0J11DRAFT_508381</name>
</gene>
<dbReference type="SUPFAM" id="SSF51735">
    <property type="entry name" value="NAD(P)-binding Rossmann-fold domains"/>
    <property type="match status" value="1"/>
</dbReference>
<reference evidence="2" key="1">
    <citation type="journal article" date="2021" name="Nat. Commun.">
        <title>Genetic determinants of endophytism in the Arabidopsis root mycobiome.</title>
        <authorList>
            <person name="Mesny F."/>
            <person name="Miyauchi S."/>
            <person name="Thiergart T."/>
            <person name="Pickel B."/>
            <person name="Atanasova L."/>
            <person name="Karlsson M."/>
            <person name="Huettel B."/>
            <person name="Barry K.W."/>
            <person name="Haridas S."/>
            <person name="Chen C."/>
            <person name="Bauer D."/>
            <person name="Andreopoulos W."/>
            <person name="Pangilinan J."/>
            <person name="LaButti K."/>
            <person name="Riley R."/>
            <person name="Lipzen A."/>
            <person name="Clum A."/>
            <person name="Drula E."/>
            <person name="Henrissat B."/>
            <person name="Kohler A."/>
            <person name="Grigoriev I.V."/>
            <person name="Martin F.M."/>
            <person name="Hacquard S."/>
        </authorList>
    </citation>
    <scope>NUCLEOTIDE SEQUENCE</scope>
    <source>
        <strain evidence="2">MPI-CAGE-CH-0243</strain>
    </source>
</reference>
<dbReference type="OrthoDB" id="429813at2759"/>
<dbReference type="Pfam" id="PF07993">
    <property type="entry name" value="NAD_binding_4"/>
    <property type="match status" value="1"/>
</dbReference>
<keyword evidence="3" id="KW-1185">Reference proteome</keyword>
<evidence type="ECO:0000259" key="1">
    <source>
        <dbReference type="Pfam" id="PF07993"/>
    </source>
</evidence>
<dbReference type="InterPro" id="IPR013120">
    <property type="entry name" value="FAR_NAD-bd"/>
</dbReference>
<dbReference type="EMBL" id="JAGMWT010000011">
    <property type="protein sequence ID" value="KAH7119572.1"/>
    <property type="molecule type" value="Genomic_DNA"/>
</dbReference>
<protein>
    <recommendedName>
        <fullName evidence="1">Thioester reductase (TE) domain-containing protein</fullName>
    </recommendedName>
</protein>
<evidence type="ECO:0000313" key="3">
    <source>
        <dbReference type="Proteomes" id="UP000700596"/>
    </source>
</evidence>
<name>A0A9P9DIE6_9PLEO</name>